<dbReference type="SUPFAM" id="SSF50630">
    <property type="entry name" value="Acid proteases"/>
    <property type="match status" value="1"/>
</dbReference>
<dbReference type="GO" id="GO:0005525">
    <property type="term" value="F:GTP binding"/>
    <property type="evidence" value="ECO:0007669"/>
    <property type="project" value="InterPro"/>
</dbReference>
<evidence type="ECO:0000313" key="6">
    <source>
        <dbReference type="Proteomes" id="UP001219525"/>
    </source>
</evidence>
<evidence type="ECO:0000256" key="1">
    <source>
        <dbReference type="SAM" id="MobiDB-lite"/>
    </source>
</evidence>
<dbReference type="InterPro" id="IPR033121">
    <property type="entry name" value="PEPTIDASE_A1"/>
</dbReference>
<dbReference type="Gene3D" id="3.40.50.300">
    <property type="entry name" value="P-loop containing nucleotide triphosphate hydrolases"/>
    <property type="match status" value="1"/>
</dbReference>
<feature type="domain" description="G" evidence="4">
    <location>
        <begin position="22"/>
        <end position="147"/>
    </location>
</feature>
<accession>A0AAD6VJS0</accession>
<feature type="transmembrane region" description="Helical" evidence="2">
    <location>
        <begin position="332"/>
        <end position="358"/>
    </location>
</feature>
<dbReference type="InterPro" id="IPR021109">
    <property type="entry name" value="Peptidase_aspartic_dom_sf"/>
</dbReference>
<feature type="compositionally biased region" description="Basic and acidic residues" evidence="1">
    <location>
        <begin position="664"/>
        <end position="677"/>
    </location>
</feature>
<evidence type="ECO:0000259" key="4">
    <source>
        <dbReference type="Pfam" id="PF01926"/>
    </source>
</evidence>
<name>A0AAD6VJS0_9AGAR</name>
<feature type="transmembrane region" description="Helical" evidence="2">
    <location>
        <begin position="378"/>
        <end position="396"/>
    </location>
</feature>
<feature type="compositionally biased region" description="Low complexity" evidence="1">
    <location>
        <begin position="570"/>
        <end position="580"/>
    </location>
</feature>
<proteinExistence type="predicted"/>
<feature type="compositionally biased region" description="Polar residues" evidence="1">
    <location>
        <begin position="717"/>
        <end position="729"/>
    </location>
</feature>
<feature type="domain" description="Peptidase A1" evidence="3">
    <location>
        <begin position="429"/>
        <end position="560"/>
    </location>
</feature>
<feature type="transmembrane region" description="Helical" evidence="2">
    <location>
        <begin position="610"/>
        <end position="631"/>
    </location>
</feature>
<evidence type="ECO:0000313" key="5">
    <source>
        <dbReference type="EMBL" id="KAJ7208974.1"/>
    </source>
</evidence>
<dbReference type="InterPro" id="IPR027417">
    <property type="entry name" value="P-loop_NTPase"/>
</dbReference>
<dbReference type="EMBL" id="JARJCW010000032">
    <property type="protein sequence ID" value="KAJ7208974.1"/>
    <property type="molecule type" value="Genomic_DNA"/>
</dbReference>
<protein>
    <recommendedName>
        <fullName evidence="7">G domain-containing protein</fullName>
    </recommendedName>
</protein>
<keyword evidence="2" id="KW-1133">Transmembrane helix</keyword>
<evidence type="ECO:0000256" key="2">
    <source>
        <dbReference type="SAM" id="Phobius"/>
    </source>
</evidence>
<gene>
    <name evidence="5" type="ORF">GGX14DRAFT_633103</name>
</gene>
<feature type="compositionally biased region" description="Polar residues" evidence="1">
    <location>
        <begin position="582"/>
        <end position="601"/>
    </location>
</feature>
<keyword evidence="2" id="KW-0812">Transmembrane</keyword>
<feature type="region of interest" description="Disordered" evidence="1">
    <location>
        <begin position="568"/>
        <end position="601"/>
    </location>
</feature>
<keyword evidence="6" id="KW-1185">Reference proteome</keyword>
<evidence type="ECO:0000259" key="3">
    <source>
        <dbReference type="Pfam" id="PF00026"/>
    </source>
</evidence>
<dbReference type="AlphaFoldDB" id="A0AAD6VJS0"/>
<dbReference type="Gene3D" id="2.40.70.10">
    <property type="entry name" value="Acid Proteases"/>
    <property type="match status" value="1"/>
</dbReference>
<dbReference type="SUPFAM" id="SSF52540">
    <property type="entry name" value="P-loop containing nucleoside triphosphate hydrolases"/>
    <property type="match status" value="1"/>
</dbReference>
<feature type="region of interest" description="Disordered" evidence="1">
    <location>
        <begin position="637"/>
        <end position="733"/>
    </location>
</feature>
<keyword evidence="2" id="KW-0472">Membrane</keyword>
<sequence length="782" mass="85817">MVHENLPLATAKEILDKCPRLRILVVGKSGVGKSSLISYVFGVDTKSVSHVQRGECDVNKEIISEQNPRLVLHDSLGFEPGEGEHLETAKRFLESRTREDKALKDRVHVIWLCIQVPHAEGRVFETGDEVFLKLASAKKVPIVVVFTQFDILYNSIRRSLRANTPTEQIDKLCATNANENFKDLCIRPLERIKSELRYVRLSGLSGKPNSKPDRTALYDLIDLTRDLLKRDIEGEAWIVYAIAQRASAQVKINASIEVGMKGYWAGLASSTRFPGSTLKKCLDNVHADMTDSWNFYDPNDLLLGSDFKDKIKILTQLVTPDDEEVKSILRTWIGLVIGATVAAAAPAIGAIGLTAWFVKFITDIYRDTPKVLRCFMGYIVDLTLVLDQLFLVVVSFRPPRPLTSEDVETALENYKDSENFHLGEGLLTVSAFGVRDRDIVPSPSNQALFDATSSRIVGPVVDVSAFWNAIPGVRSVTNGSFTYFIYPCDTTLNFTIAFGGRRWPISDMDMNLGHTAANSSDWVGAPQDEEGRAQWLIGTPFLTNVYSSFRQIPPSIGFAELSTLAGGTGAANATTPDPGAKSNATSTFPVPAPTSRSNTINGPKKLTTRVIGAVVGGVIALLSLSILCFVISRHRTRRSRQAPNSSADVSGSVPPLVPFDLPSEQDRSRPKTQKKSEPAVSTAKAEAPQSSPDRETLDSTQGTSRVHQSRVPAGRSSVVSPTVTPQTGSAIGDPAIRRALETLREDMRSEMQQEMREVLRDVRWLALAERPVEGLPPEYASV</sequence>
<dbReference type="Pfam" id="PF01926">
    <property type="entry name" value="MMR_HSR1"/>
    <property type="match status" value="1"/>
</dbReference>
<organism evidence="5 6">
    <name type="scientific">Mycena pura</name>
    <dbReference type="NCBI Taxonomy" id="153505"/>
    <lineage>
        <taxon>Eukaryota</taxon>
        <taxon>Fungi</taxon>
        <taxon>Dikarya</taxon>
        <taxon>Basidiomycota</taxon>
        <taxon>Agaricomycotina</taxon>
        <taxon>Agaricomycetes</taxon>
        <taxon>Agaricomycetidae</taxon>
        <taxon>Agaricales</taxon>
        <taxon>Marasmiineae</taxon>
        <taxon>Mycenaceae</taxon>
        <taxon>Mycena</taxon>
    </lineage>
</organism>
<dbReference type="Pfam" id="PF00026">
    <property type="entry name" value="Asp"/>
    <property type="match status" value="1"/>
</dbReference>
<dbReference type="InterPro" id="IPR006073">
    <property type="entry name" value="GTP-bd"/>
</dbReference>
<evidence type="ECO:0008006" key="7">
    <source>
        <dbReference type="Google" id="ProtNLM"/>
    </source>
</evidence>
<comment type="caution">
    <text evidence="5">The sequence shown here is derived from an EMBL/GenBank/DDBJ whole genome shotgun (WGS) entry which is preliminary data.</text>
</comment>
<dbReference type="CDD" id="cd00882">
    <property type="entry name" value="Ras_like_GTPase"/>
    <property type="match status" value="1"/>
</dbReference>
<dbReference type="Proteomes" id="UP001219525">
    <property type="component" value="Unassembled WGS sequence"/>
</dbReference>
<reference evidence="5" key="1">
    <citation type="submission" date="2023-03" db="EMBL/GenBank/DDBJ databases">
        <title>Massive genome expansion in bonnet fungi (Mycena s.s.) driven by repeated elements and novel gene families across ecological guilds.</title>
        <authorList>
            <consortium name="Lawrence Berkeley National Laboratory"/>
            <person name="Harder C.B."/>
            <person name="Miyauchi S."/>
            <person name="Viragh M."/>
            <person name="Kuo A."/>
            <person name="Thoen E."/>
            <person name="Andreopoulos B."/>
            <person name="Lu D."/>
            <person name="Skrede I."/>
            <person name="Drula E."/>
            <person name="Henrissat B."/>
            <person name="Morin E."/>
            <person name="Kohler A."/>
            <person name="Barry K."/>
            <person name="LaButti K."/>
            <person name="Morin E."/>
            <person name="Salamov A."/>
            <person name="Lipzen A."/>
            <person name="Mereny Z."/>
            <person name="Hegedus B."/>
            <person name="Baldrian P."/>
            <person name="Stursova M."/>
            <person name="Weitz H."/>
            <person name="Taylor A."/>
            <person name="Grigoriev I.V."/>
            <person name="Nagy L.G."/>
            <person name="Martin F."/>
            <person name="Kauserud H."/>
        </authorList>
    </citation>
    <scope>NUCLEOTIDE SEQUENCE</scope>
    <source>
        <strain evidence="5">9144</strain>
    </source>
</reference>